<organism evidence="2 3">
    <name type="scientific">Streptomyces beihaiensis</name>
    <dbReference type="NCBI Taxonomy" id="2984495"/>
    <lineage>
        <taxon>Bacteria</taxon>
        <taxon>Bacillati</taxon>
        <taxon>Actinomycetota</taxon>
        <taxon>Actinomycetes</taxon>
        <taxon>Kitasatosporales</taxon>
        <taxon>Streptomycetaceae</taxon>
        <taxon>Streptomyces</taxon>
    </lineage>
</organism>
<protein>
    <recommendedName>
        <fullName evidence="4">AG2 protein</fullName>
    </recommendedName>
</protein>
<reference evidence="2" key="1">
    <citation type="submission" date="2022-10" db="EMBL/GenBank/DDBJ databases">
        <title>Streptomyces beihaiensis sp. nov., a chitin degrading actinobacterium, isolated from shrimp pond soil.</title>
        <authorList>
            <person name="Xie J."/>
            <person name="Shen N."/>
        </authorList>
    </citation>
    <scope>NUCLEOTIDE SEQUENCE</scope>
    <source>
        <strain evidence="2">GXMU-J5</strain>
    </source>
</reference>
<evidence type="ECO:0000256" key="1">
    <source>
        <dbReference type="SAM" id="Coils"/>
    </source>
</evidence>
<sequence length="753" mass="81415">MDLDALRFANFKTLDDAVSDWHLLVRHLADLKKDAEDGLHQAANKADWAGLNAQVTKEFVGKTAGEFDDAHTEARTVYNILSDTRDELKQDKKDLEAAIDRGLKKNLTVMDTGNGTFTVTMNIHPDRAAHGTTVPEHDESDVTALRDEVQGILKKATESDNSAKKVLMAISDEARMGFADANYKDRDSAAKAIETADNLAKIAAKNPASLTPADFDKIEAGLAKYKHDPLFSEEFATRLGPKRTLEFWEGINDPAVNMHLGHDRVDQFEDLQRNLGMTLATATQSDSASMASWKGNMIRLGDQPVGHGAGPMGFQVMSNLMRTGDYDDQFLKSYGTALMATERNMTDNGKHANVTWGHMGTDPWLNRIGDDSGDDPLTGYLKGLSNSPAAATDFFNEDFLPKDDDHKHAISNFKYLFEDRHWPLEPTSGSEAGHNNLALALEAATTGHPAGEIPTLDTPAHTKDQAHLFNQIVTSVGDDTGRLTNHSYMSDSMGQMASEYLPDINRATTDVSRSSSDWDQIKKLYPIDGADAVLDHRDVSKFLFAVGQNPKGYSAVEVGQETYMSKLMAYHLDPNLPANDHFSHDPQTTVSYIAQHSGEVSGTLGLGRQEEVAQKAGADDSAYNNSVAQRTNLISGTVGTVVGVGTSFIGSPAVGAAVGGAAGTVTGAVLQDVFKDSQGHALADASDDMGRRWQIGLKQNNEYVSAGAEAAANKYHLANESDVGVWARTGARQGYLNAENILDGQAPGSRTTP</sequence>
<evidence type="ECO:0000313" key="2">
    <source>
        <dbReference type="EMBL" id="MCX3062195.1"/>
    </source>
</evidence>
<dbReference type="EMBL" id="JAPHNL010000263">
    <property type="protein sequence ID" value="MCX3062195.1"/>
    <property type="molecule type" value="Genomic_DNA"/>
</dbReference>
<keyword evidence="1" id="KW-0175">Coiled coil</keyword>
<evidence type="ECO:0008006" key="4">
    <source>
        <dbReference type="Google" id="ProtNLM"/>
    </source>
</evidence>
<dbReference type="RefSeq" id="WP_266602224.1">
    <property type="nucleotide sequence ID" value="NZ_JAPHNL010000263.1"/>
</dbReference>
<gene>
    <name evidence="2" type="ORF">OFY01_21010</name>
</gene>
<feature type="coiled-coil region" evidence="1">
    <location>
        <begin position="78"/>
        <end position="105"/>
    </location>
</feature>
<name>A0ABT3TYT0_9ACTN</name>
<comment type="caution">
    <text evidence="2">The sequence shown here is derived from an EMBL/GenBank/DDBJ whole genome shotgun (WGS) entry which is preliminary data.</text>
</comment>
<keyword evidence="3" id="KW-1185">Reference proteome</keyword>
<accession>A0ABT3TYT0</accession>
<dbReference type="Proteomes" id="UP001163064">
    <property type="component" value="Unassembled WGS sequence"/>
</dbReference>
<proteinExistence type="predicted"/>
<evidence type="ECO:0000313" key="3">
    <source>
        <dbReference type="Proteomes" id="UP001163064"/>
    </source>
</evidence>